<dbReference type="OrthoDB" id="2333972at2"/>
<evidence type="ECO:0000313" key="1">
    <source>
        <dbReference type="EMBL" id="KRM09003.1"/>
    </source>
</evidence>
<comment type="caution">
    <text evidence="1">The sequence shown here is derived from an EMBL/GenBank/DDBJ whole genome shotgun (WGS) entry which is preliminary data.</text>
</comment>
<proteinExistence type="predicted"/>
<organism evidence="1 2">
    <name type="scientific">Paucilactobacillus suebicus DSM 5007 = KCTC 3549</name>
    <dbReference type="NCBI Taxonomy" id="1423807"/>
    <lineage>
        <taxon>Bacteria</taxon>
        <taxon>Bacillati</taxon>
        <taxon>Bacillota</taxon>
        <taxon>Bacilli</taxon>
        <taxon>Lactobacillales</taxon>
        <taxon>Lactobacillaceae</taxon>
        <taxon>Paucilactobacillus</taxon>
    </lineage>
</organism>
<accession>A0A0R1VYP8</accession>
<dbReference type="STRING" id="1423807.FD16_GL002050"/>
<dbReference type="PATRIC" id="fig|1423807.3.peg.2102"/>
<evidence type="ECO:0000313" key="2">
    <source>
        <dbReference type="Proteomes" id="UP000051820"/>
    </source>
</evidence>
<dbReference type="Proteomes" id="UP000051820">
    <property type="component" value="Unassembled WGS sequence"/>
</dbReference>
<dbReference type="AlphaFoldDB" id="A0A0R1VYP8"/>
<keyword evidence="2" id="KW-1185">Reference proteome</keyword>
<protein>
    <submittedName>
        <fullName evidence="1">Uncharacterized protein</fullName>
    </submittedName>
</protein>
<reference evidence="1 2" key="1">
    <citation type="journal article" date="2015" name="Genome Announc.">
        <title>Expanding the biotechnology potential of lactobacilli through comparative genomics of 213 strains and associated genera.</title>
        <authorList>
            <person name="Sun Z."/>
            <person name="Harris H.M."/>
            <person name="McCann A."/>
            <person name="Guo C."/>
            <person name="Argimon S."/>
            <person name="Zhang W."/>
            <person name="Yang X."/>
            <person name="Jeffery I.B."/>
            <person name="Cooney J.C."/>
            <person name="Kagawa T.F."/>
            <person name="Liu W."/>
            <person name="Song Y."/>
            <person name="Salvetti E."/>
            <person name="Wrobel A."/>
            <person name="Rasinkangas P."/>
            <person name="Parkhill J."/>
            <person name="Rea M.C."/>
            <person name="O'Sullivan O."/>
            <person name="Ritari J."/>
            <person name="Douillard F.P."/>
            <person name="Paul Ross R."/>
            <person name="Yang R."/>
            <person name="Briner A.E."/>
            <person name="Felis G.E."/>
            <person name="de Vos W.M."/>
            <person name="Barrangou R."/>
            <person name="Klaenhammer T.R."/>
            <person name="Caufield P.W."/>
            <person name="Cui Y."/>
            <person name="Zhang H."/>
            <person name="O'Toole P.W."/>
        </authorList>
    </citation>
    <scope>NUCLEOTIDE SEQUENCE [LARGE SCALE GENOMIC DNA]</scope>
    <source>
        <strain evidence="1 2">DSM 5007</strain>
    </source>
</reference>
<sequence length="250" mass="28840">MTTTNYVLLSANHRYGVNLSQILMNHLLENGMTDSDGKLSVNFDVFAKDITTDLTFVLFNKPDQVIDSIQKFIKGEKLNDDTILGVSNVQDLHTNGEARISPEQYPDITYEANKADELRAKHRIINVDSQNSEIYDSLVFAPDEQLSAKINMDDIKKAIIFIEDQIRADIIVRNFYLIDKFRNVEPFITEVSEQTSRKYSDQAKHYKRILSLDSVELTRVNDADRKLYDQYQFRTQLNTSADQAFELLEI</sequence>
<dbReference type="RefSeq" id="WP_010623151.1">
    <property type="nucleotide sequence ID" value="NZ_AZGF01000051.1"/>
</dbReference>
<name>A0A0R1VYP8_9LACO</name>
<dbReference type="EMBL" id="AZGF01000051">
    <property type="protein sequence ID" value="KRM09003.1"/>
    <property type="molecule type" value="Genomic_DNA"/>
</dbReference>
<gene>
    <name evidence="1" type="ORF">FD16_GL002050</name>
</gene>